<organism evidence="4 5">
    <name type="scientific">Caerostris extrusa</name>
    <name type="common">Bark spider</name>
    <name type="synonym">Caerostris bankana</name>
    <dbReference type="NCBI Taxonomy" id="172846"/>
    <lineage>
        <taxon>Eukaryota</taxon>
        <taxon>Metazoa</taxon>
        <taxon>Ecdysozoa</taxon>
        <taxon>Arthropoda</taxon>
        <taxon>Chelicerata</taxon>
        <taxon>Arachnida</taxon>
        <taxon>Araneae</taxon>
        <taxon>Araneomorphae</taxon>
        <taxon>Entelegynae</taxon>
        <taxon>Araneoidea</taxon>
        <taxon>Araneidae</taxon>
        <taxon>Caerostris</taxon>
    </lineage>
</organism>
<dbReference type="PROSITE" id="PS00628">
    <property type="entry name" value="RIBOSOMAL_S19E"/>
    <property type="match status" value="1"/>
</dbReference>
<dbReference type="PANTHER" id="PTHR11710:SF0">
    <property type="entry name" value="40S RIBOSOMAL PROTEIN S19"/>
    <property type="match status" value="1"/>
</dbReference>
<dbReference type="GO" id="GO:0002181">
    <property type="term" value="P:cytoplasmic translation"/>
    <property type="evidence" value="ECO:0007669"/>
    <property type="project" value="UniProtKB-ARBA"/>
</dbReference>
<evidence type="ECO:0000256" key="3">
    <source>
        <dbReference type="ARBA" id="ARBA00023274"/>
    </source>
</evidence>
<keyword evidence="3" id="KW-0687">Ribonucleoprotein</keyword>
<dbReference type="Pfam" id="PF01090">
    <property type="entry name" value="Ribosomal_S19e"/>
    <property type="match status" value="1"/>
</dbReference>
<keyword evidence="5" id="KW-1185">Reference proteome</keyword>
<name>A0AAV4QJU8_CAEEX</name>
<dbReference type="AlphaFoldDB" id="A0AAV4QJU8"/>
<dbReference type="Proteomes" id="UP001054945">
    <property type="component" value="Unassembled WGS sequence"/>
</dbReference>
<dbReference type="EMBL" id="BPLR01006382">
    <property type="protein sequence ID" value="GIY09445.1"/>
    <property type="molecule type" value="Genomic_DNA"/>
</dbReference>
<sequence>MPFISLIKKFYTKGYLIIINRSSNLHFNKNAFNQTAFCNFRSGKLKVPDWVDVVKTGMHKELAPYDEDWFYTRCASVARHLYMRSPAGVGALTKIYGGRYRRGTRPSRFCRGSSNVARKALQALENLKLVEQDANGGRKLSNQGRRDLDRIASQIRKS</sequence>
<proteinExistence type="inferred from homology"/>
<evidence type="ECO:0000256" key="1">
    <source>
        <dbReference type="ARBA" id="ARBA00010014"/>
    </source>
</evidence>
<gene>
    <name evidence="4" type="primary">Rps19</name>
    <name evidence="4" type="ORF">CEXT_176761</name>
</gene>
<evidence type="ECO:0000313" key="4">
    <source>
        <dbReference type="EMBL" id="GIY09445.1"/>
    </source>
</evidence>
<reference evidence="4 5" key="1">
    <citation type="submission" date="2021-06" db="EMBL/GenBank/DDBJ databases">
        <title>Caerostris extrusa draft genome.</title>
        <authorList>
            <person name="Kono N."/>
            <person name="Arakawa K."/>
        </authorList>
    </citation>
    <scope>NUCLEOTIDE SEQUENCE [LARGE SCALE GENOMIC DNA]</scope>
</reference>
<dbReference type="GO" id="GO:0003735">
    <property type="term" value="F:structural constituent of ribosome"/>
    <property type="evidence" value="ECO:0007669"/>
    <property type="project" value="InterPro"/>
</dbReference>
<comment type="similarity">
    <text evidence="1">Belongs to the eukaryotic ribosomal protein eS19 family.</text>
</comment>
<accession>A0AAV4QJU8</accession>
<evidence type="ECO:0000313" key="5">
    <source>
        <dbReference type="Proteomes" id="UP001054945"/>
    </source>
</evidence>
<dbReference type="PANTHER" id="PTHR11710">
    <property type="entry name" value="40S RIBOSOMAL PROTEIN S19"/>
    <property type="match status" value="1"/>
</dbReference>
<comment type="caution">
    <text evidence="4">The sequence shown here is derived from an EMBL/GenBank/DDBJ whole genome shotgun (WGS) entry which is preliminary data.</text>
</comment>
<dbReference type="InterPro" id="IPR036390">
    <property type="entry name" value="WH_DNA-bd_sf"/>
</dbReference>
<dbReference type="GO" id="GO:0022627">
    <property type="term" value="C:cytosolic small ribosomal subunit"/>
    <property type="evidence" value="ECO:0007669"/>
    <property type="project" value="TreeGrafter"/>
</dbReference>
<keyword evidence="2 4" id="KW-0689">Ribosomal protein</keyword>
<dbReference type="InterPro" id="IPR001266">
    <property type="entry name" value="Ribosomal_eS19"/>
</dbReference>
<dbReference type="GO" id="GO:0000028">
    <property type="term" value="P:ribosomal small subunit assembly"/>
    <property type="evidence" value="ECO:0007669"/>
    <property type="project" value="TreeGrafter"/>
</dbReference>
<dbReference type="GO" id="GO:0003723">
    <property type="term" value="F:RNA binding"/>
    <property type="evidence" value="ECO:0007669"/>
    <property type="project" value="TreeGrafter"/>
</dbReference>
<dbReference type="InterPro" id="IPR036388">
    <property type="entry name" value="WH-like_DNA-bd_sf"/>
</dbReference>
<dbReference type="SMART" id="SM01413">
    <property type="entry name" value="Ribosomal_S19e"/>
    <property type="match status" value="1"/>
</dbReference>
<dbReference type="InterPro" id="IPR018277">
    <property type="entry name" value="Ribosomal_eS19_CS"/>
</dbReference>
<evidence type="ECO:0000256" key="2">
    <source>
        <dbReference type="ARBA" id="ARBA00022980"/>
    </source>
</evidence>
<dbReference type="FunFam" id="1.10.10.10:FF:000118">
    <property type="entry name" value="40S ribosomal protein S19"/>
    <property type="match status" value="1"/>
</dbReference>
<protein>
    <submittedName>
        <fullName evidence="4">40S ribosomal protein S19</fullName>
    </submittedName>
</protein>
<dbReference type="Gene3D" id="1.10.10.10">
    <property type="entry name" value="Winged helix-like DNA-binding domain superfamily/Winged helix DNA-binding domain"/>
    <property type="match status" value="1"/>
</dbReference>
<dbReference type="SUPFAM" id="SSF46785">
    <property type="entry name" value="Winged helix' DNA-binding domain"/>
    <property type="match status" value="1"/>
</dbReference>